<dbReference type="RefSeq" id="WP_317306750.1">
    <property type="nucleotide sequence ID" value="NZ_JAWJYY010000001.1"/>
</dbReference>
<reference evidence="2" key="1">
    <citation type="submission" date="2023-10" db="EMBL/GenBank/DDBJ databases">
        <authorList>
            <person name="Sykes E.M.E."/>
            <person name="Khan I.U.H."/>
            <person name="Kumar A."/>
        </authorList>
    </citation>
    <scope>NUCLEOTIDE SEQUENCE</scope>
    <source>
        <strain evidence="2">IK5</strain>
    </source>
</reference>
<organism evidence="2 3">
    <name type="scientific">Acinetobacter indicus</name>
    <dbReference type="NCBI Taxonomy" id="756892"/>
    <lineage>
        <taxon>Bacteria</taxon>
        <taxon>Pseudomonadati</taxon>
        <taxon>Pseudomonadota</taxon>
        <taxon>Gammaproteobacteria</taxon>
        <taxon>Moraxellales</taxon>
        <taxon>Moraxellaceae</taxon>
        <taxon>Acinetobacter</taxon>
    </lineage>
</organism>
<dbReference type="InterPro" id="IPR021542">
    <property type="entry name" value="Tn7_TnsC"/>
</dbReference>
<feature type="domain" description="AAA+ ATPase" evidence="1">
    <location>
        <begin position="136"/>
        <end position="289"/>
    </location>
</feature>
<dbReference type="SUPFAM" id="SSF52540">
    <property type="entry name" value="P-loop containing nucleoside triphosphate hydrolases"/>
    <property type="match status" value="1"/>
</dbReference>
<dbReference type="CDD" id="cd00009">
    <property type="entry name" value="AAA"/>
    <property type="match status" value="1"/>
</dbReference>
<sequence length="557" mass="63465">MGTFSQESWSPTNPVRFNQDTGVHAYKDNPFIEALPPIQEPFEDTKNLISKVMPTLDDLKQKRVIRAHNIHQITGSFFQPLAMHMLLSERISLMIRGGYVGRNPNKGKLQQHLQNGYERLQTRDLNAKRFDETESTAHSMAIIGCSGSGKTTSLRRILSTYPQVIFHPALNRHQIVYLKIDCSHDGSLKELCLNFFRAIDKIIGSNYEKKYGMKRHGVETMLALMAQTANMFALGLLVIDEIQHLSRAKSGGSEKMLNFFVTMTNTIGIPVLFVGTPKARDIFDLDLRSSRRAAGLGSIFWNPISQYLPDQKSQNPEWIAFTNTLWKLQYLQKRDPILSDEIRDTWFDLSQGILDIVVKLFILAQLRALATGAETITVELLKRVYDDELKLVHPMLSALRSGIPERIAQFSDLAVPDMDKKIIHLIQKISASTVESEEDRALKQLSNDDQRRIYLMLKDEFPSDSIIFAIQKIVELKPQISRQQLLASIIQAMETDNTTSQVTVTKKKNQRIGLKQWNELEDTDLRHIFSMNSTSPESIYTQLNHHGLILQMSDLLS</sequence>
<dbReference type="Gene3D" id="6.10.20.30">
    <property type="match status" value="1"/>
</dbReference>
<gene>
    <name evidence="2" type="ORF">MSG88_00470</name>
</gene>
<dbReference type="AlphaFoldDB" id="A0AAW8YZW7"/>
<proteinExistence type="predicted"/>
<dbReference type="InterPro" id="IPR049945">
    <property type="entry name" value="AAA_22"/>
</dbReference>
<evidence type="ECO:0000313" key="3">
    <source>
        <dbReference type="Proteomes" id="UP001284654"/>
    </source>
</evidence>
<evidence type="ECO:0000313" key="2">
    <source>
        <dbReference type="EMBL" id="MDV4314302.1"/>
    </source>
</evidence>
<protein>
    <submittedName>
        <fullName evidence="2">AAA family ATPase</fullName>
    </submittedName>
</protein>
<dbReference type="Proteomes" id="UP001284654">
    <property type="component" value="Unassembled WGS sequence"/>
</dbReference>
<name>A0AAW8YZW7_9GAMM</name>
<accession>A0AAW8YZW7</accession>
<evidence type="ECO:0000259" key="1">
    <source>
        <dbReference type="SMART" id="SM00382"/>
    </source>
</evidence>
<dbReference type="EMBL" id="JAWJYY010000001">
    <property type="protein sequence ID" value="MDV4314302.1"/>
    <property type="molecule type" value="Genomic_DNA"/>
</dbReference>
<dbReference type="Pfam" id="PF13401">
    <property type="entry name" value="AAA_22"/>
    <property type="match status" value="1"/>
</dbReference>
<dbReference type="GO" id="GO:0016887">
    <property type="term" value="F:ATP hydrolysis activity"/>
    <property type="evidence" value="ECO:0007669"/>
    <property type="project" value="InterPro"/>
</dbReference>
<dbReference type="Gene3D" id="3.40.50.300">
    <property type="entry name" value="P-loop containing nucleotide triphosphate hydrolases"/>
    <property type="match status" value="1"/>
</dbReference>
<dbReference type="Pfam" id="PF11426">
    <property type="entry name" value="Tn7_TnsC_Int"/>
    <property type="match status" value="1"/>
</dbReference>
<dbReference type="InterPro" id="IPR027417">
    <property type="entry name" value="P-loop_NTPase"/>
</dbReference>
<comment type="caution">
    <text evidence="2">The sequence shown here is derived from an EMBL/GenBank/DDBJ whole genome shotgun (WGS) entry which is preliminary data.</text>
</comment>
<dbReference type="InterPro" id="IPR003593">
    <property type="entry name" value="AAA+_ATPase"/>
</dbReference>
<dbReference type="SMART" id="SM00382">
    <property type="entry name" value="AAA"/>
    <property type="match status" value="1"/>
</dbReference>